<name>A0AAV3Q1W8_LITER</name>
<evidence type="ECO:0000313" key="1">
    <source>
        <dbReference type="EMBL" id="GAA0158062.1"/>
    </source>
</evidence>
<comment type="caution">
    <text evidence="1">The sequence shown here is derived from an EMBL/GenBank/DDBJ whole genome shotgun (WGS) entry which is preliminary data.</text>
</comment>
<gene>
    <name evidence="1" type="ORF">LIER_15183</name>
</gene>
<keyword evidence="2" id="KW-1185">Reference proteome</keyword>
<proteinExistence type="predicted"/>
<protein>
    <submittedName>
        <fullName evidence="1">Uncharacterized protein</fullName>
    </submittedName>
</protein>
<organism evidence="1 2">
    <name type="scientific">Lithospermum erythrorhizon</name>
    <name type="common">Purple gromwell</name>
    <name type="synonym">Lithospermum officinale var. erythrorhizon</name>
    <dbReference type="NCBI Taxonomy" id="34254"/>
    <lineage>
        <taxon>Eukaryota</taxon>
        <taxon>Viridiplantae</taxon>
        <taxon>Streptophyta</taxon>
        <taxon>Embryophyta</taxon>
        <taxon>Tracheophyta</taxon>
        <taxon>Spermatophyta</taxon>
        <taxon>Magnoliopsida</taxon>
        <taxon>eudicotyledons</taxon>
        <taxon>Gunneridae</taxon>
        <taxon>Pentapetalae</taxon>
        <taxon>asterids</taxon>
        <taxon>lamiids</taxon>
        <taxon>Boraginales</taxon>
        <taxon>Boraginaceae</taxon>
        <taxon>Boraginoideae</taxon>
        <taxon>Lithospermeae</taxon>
        <taxon>Lithospermum</taxon>
    </lineage>
</organism>
<dbReference type="Proteomes" id="UP001454036">
    <property type="component" value="Unassembled WGS sequence"/>
</dbReference>
<evidence type="ECO:0000313" key="2">
    <source>
        <dbReference type="Proteomes" id="UP001454036"/>
    </source>
</evidence>
<reference evidence="1 2" key="1">
    <citation type="submission" date="2024-01" db="EMBL/GenBank/DDBJ databases">
        <title>The complete chloroplast genome sequence of Lithospermum erythrorhizon: insights into the phylogenetic relationship among Boraginaceae species and the maternal lineages of purple gromwells.</title>
        <authorList>
            <person name="Okada T."/>
            <person name="Watanabe K."/>
        </authorList>
    </citation>
    <scope>NUCLEOTIDE SEQUENCE [LARGE SCALE GENOMIC DNA]</scope>
</reference>
<dbReference type="AlphaFoldDB" id="A0AAV3Q1W8"/>
<dbReference type="EMBL" id="BAABME010003247">
    <property type="protein sequence ID" value="GAA0158062.1"/>
    <property type="molecule type" value="Genomic_DNA"/>
</dbReference>
<sequence>MRPTSMSLLTSASIVDTNSGRNRRWPCLMGREPFLTAKRRIGYSLYSDSQGKCWSVVGFNRDLPFMASSPWRHFLFFS</sequence>
<accession>A0AAV3Q1W8</accession>